<proteinExistence type="predicted"/>
<feature type="region of interest" description="Disordered" evidence="1">
    <location>
        <begin position="1"/>
        <end position="106"/>
    </location>
</feature>
<name>A0A929N5E5_9ACTO</name>
<comment type="caution">
    <text evidence="2">The sequence shown here is derived from an EMBL/GenBank/DDBJ whole genome shotgun (WGS) entry which is preliminary data.</text>
</comment>
<organism evidence="2 3">
    <name type="scientific">Schaalia georgiae</name>
    <dbReference type="NCBI Taxonomy" id="52768"/>
    <lineage>
        <taxon>Bacteria</taxon>
        <taxon>Bacillati</taxon>
        <taxon>Actinomycetota</taxon>
        <taxon>Actinomycetes</taxon>
        <taxon>Actinomycetales</taxon>
        <taxon>Actinomycetaceae</taxon>
        <taxon>Schaalia</taxon>
    </lineage>
</organism>
<dbReference type="Proteomes" id="UP000718630">
    <property type="component" value="Unassembled WGS sequence"/>
</dbReference>
<sequence>MAPFASMTRTDANEARNRAVWAPMPTTWAQSTSAGPHTSRANSTLRTPALAVPVAMSRHTSRTRAPHVIEPASSAPSPPGRRVAGGSSPPPHADRSPSPRADRALA</sequence>
<accession>A0A929N5E5</accession>
<feature type="non-terminal residue" evidence="2">
    <location>
        <position position="106"/>
    </location>
</feature>
<dbReference type="EMBL" id="JABZFZ010000564">
    <property type="protein sequence ID" value="MBF0940905.1"/>
    <property type="molecule type" value="Genomic_DNA"/>
</dbReference>
<evidence type="ECO:0000313" key="2">
    <source>
        <dbReference type="EMBL" id="MBF0940905.1"/>
    </source>
</evidence>
<gene>
    <name evidence="2" type="ORF">HXK03_08570</name>
</gene>
<dbReference type="AlphaFoldDB" id="A0A929N5E5"/>
<reference evidence="2" key="1">
    <citation type="submission" date="2020-04" db="EMBL/GenBank/DDBJ databases">
        <title>Deep metagenomics examines the oral microbiome during advanced dental caries in children, revealing novel taxa and co-occurrences with host molecules.</title>
        <authorList>
            <person name="Baker J.L."/>
            <person name="Morton J.T."/>
            <person name="Dinis M."/>
            <person name="Alvarez R."/>
            <person name="Tran N.C."/>
            <person name="Knight R."/>
            <person name="Edlund A."/>
        </authorList>
    </citation>
    <scope>NUCLEOTIDE SEQUENCE</scope>
    <source>
        <strain evidence="2">JCVI_32_bin.64</strain>
    </source>
</reference>
<feature type="compositionally biased region" description="Basic and acidic residues" evidence="1">
    <location>
        <begin position="92"/>
        <end position="106"/>
    </location>
</feature>
<feature type="compositionally biased region" description="Polar residues" evidence="1">
    <location>
        <begin position="27"/>
        <end position="46"/>
    </location>
</feature>
<protein>
    <submittedName>
        <fullName evidence="2">Uncharacterized protein</fullName>
    </submittedName>
</protein>
<evidence type="ECO:0000313" key="3">
    <source>
        <dbReference type="Proteomes" id="UP000718630"/>
    </source>
</evidence>
<evidence type="ECO:0000256" key="1">
    <source>
        <dbReference type="SAM" id="MobiDB-lite"/>
    </source>
</evidence>